<dbReference type="EMBL" id="JAOUSE010000003">
    <property type="protein sequence ID" value="MCU9593259.1"/>
    <property type="molecule type" value="Genomic_DNA"/>
</dbReference>
<organism evidence="4 5">
    <name type="scientific">Pallidibacillus thermolactis</name>
    <dbReference type="NCBI Taxonomy" id="251051"/>
    <lineage>
        <taxon>Bacteria</taxon>
        <taxon>Bacillati</taxon>
        <taxon>Bacillota</taxon>
        <taxon>Bacilli</taxon>
        <taxon>Bacillales</taxon>
        <taxon>Bacillaceae</taxon>
        <taxon>Pallidibacillus</taxon>
    </lineage>
</organism>
<dbReference type="PROSITE" id="PS51440">
    <property type="entry name" value="TIM_2"/>
    <property type="match status" value="1"/>
</dbReference>
<accession>A0ABT2WC62</accession>
<dbReference type="CDD" id="cd00311">
    <property type="entry name" value="TIM"/>
    <property type="match status" value="1"/>
</dbReference>
<dbReference type="InterPro" id="IPR013785">
    <property type="entry name" value="Aldolase_TIM"/>
</dbReference>
<comment type="caution">
    <text evidence="4">The sequence shown here is derived from an EMBL/GenBank/DDBJ whole genome shotgun (WGS) entry which is preliminary data.</text>
</comment>
<evidence type="ECO:0000313" key="5">
    <source>
        <dbReference type="Proteomes" id="UP001208656"/>
    </source>
</evidence>
<keyword evidence="3" id="KW-0312">Gluconeogenesis</keyword>
<reference evidence="4 5" key="1">
    <citation type="submission" date="2022-10" db="EMBL/GenBank/DDBJ databases">
        <title>Description of Fervidibacillus gen. nov. in the family Fervidibacillaceae fam. nov. with two species, Fervidibacillus albus sp. nov., and Fervidibacillus halotolerans sp. nov., isolated from tidal flat sediments.</title>
        <authorList>
            <person name="Kwon K.K."/>
            <person name="Yang S.-H."/>
        </authorList>
    </citation>
    <scope>NUCLEOTIDE SEQUENCE [LARGE SCALE GENOMIC DNA]</scope>
    <source>
        <strain evidence="4 5">DSM 23332</strain>
    </source>
</reference>
<comment type="similarity">
    <text evidence="1 3">Belongs to the triosephosphate isomerase family.</text>
</comment>
<dbReference type="NCBIfam" id="TIGR00419">
    <property type="entry name" value="tim"/>
    <property type="match status" value="1"/>
</dbReference>
<evidence type="ECO:0000256" key="3">
    <source>
        <dbReference type="RuleBase" id="RU363013"/>
    </source>
</evidence>
<sequence length="265" mass="30041">MTKVWIGTNWKMTKTISEGLAYTRELKKLAESITPNIELFIIPSFTSLLPIREELSGSRIKLGAQNMHWEDRGAYTGEISPRMLDEIGIDLIELGHSERRQYYNENDVDINKKVHAALKYGMRPLVCIGESIDQKNNGISKEVLAAQLKVCLKNVTTEQAQHVLIAYEPVWAIGERGIPAEADYVGEIHSFLRKNLVDLYGEKVGQEIPLLYGGSVRLDNFLNYIQQTNVNGLFVGRTAWNMETFSVLLNELDRKLKHEIGGFKC</sequence>
<keyword evidence="2 3" id="KW-0413">Isomerase</keyword>
<comment type="subunit">
    <text evidence="3">Homodimer.</text>
</comment>
<keyword evidence="5" id="KW-1185">Reference proteome</keyword>
<protein>
    <recommendedName>
        <fullName evidence="3">Triosephosphate isomerase</fullName>
        <ecNumber evidence="3">5.3.1.1</ecNumber>
    </recommendedName>
</protein>
<dbReference type="Proteomes" id="UP001208656">
    <property type="component" value="Unassembled WGS sequence"/>
</dbReference>
<comment type="catalytic activity">
    <reaction evidence="3">
        <text>D-glyceraldehyde 3-phosphate = dihydroxyacetone phosphate</text>
        <dbReference type="Rhea" id="RHEA:18585"/>
        <dbReference type="ChEBI" id="CHEBI:57642"/>
        <dbReference type="ChEBI" id="CHEBI:59776"/>
        <dbReference type="EC" id="5.3.1.1"/>
    </reaction>
</comment>
<evidence type="ECO:0000313" key="4">
    <source>
        <dbReference type="EMBL" id="MCU9593259.1"/>
    </source>
</evidence>
<dbReference type="InterPro" id="IPR000652">
    <property type="entry name" value="Triosephosphate_isomerase"/>
</dbReference>
<dbReference type="NCBIfam" id="NF000722">
    <property type="entry name" value="PRK00042.2-1"/>
    <property type="match status" value="1"/>
</dbReference>
<dbReference type="SUPFAM" id="SSF51351">
    <property type="entry name" value="Triosephosphate isomerase (TIM)"/>
    <property type="match status" value="1"/>
</dbReference>
<name>A0ABT2WC62_9BACI</name>
<dbReference type="Gene3D" id="3.20.20.70">
    <property type="entry name" value="Aldolase class I"/>
    <property type="match status" value="1"/>
</dbReference>
<dbReference type="PANTHER" id="PTHR21139:SF42">
    <property type="entry name" value="TRIOSEPHOSPHATE ISOMERASE"/>
    <property type="match status" value="1"/>
</dbReference>
<dbReference type="GO" id="GO:0004807">
    <property type="term" value="F:triose-phosphate isomerase activity"/>
    <property type="evidence" value="ECO:0007669"/>
    <property type="project" value="UniProtKB-EC"/>
</dbReference>
<evidence type="ECO:0000256" key="2">
    <source>
        <dbReference type="ARBA" id="ARBA00023235"/>
    </source>
</evidence>
<evidence type="ECO:0000256" key="1">
    <source>
        <dbReference type="ARBA" id="ARBA00007422"/>
    </source>
</evidence>
<dbReference type="Pfam" id="PF00121">
    <property type="entry name" value="TIM"/>
    <property type="match status" value="1"/>
</dbReference>
<comment type="subcellular location">
    <subcellularLocation>
        <location evidence="3">Cytoplasm</location>
    </subcellularLocation>
</comment>
<comment type="pathway">
    <text evidence="3">Carbohydrate degradation; glycolysis; D-glyceraldehyde 3-phosphate from glycerone phosphate: step 1/1.</text>
</comment>
<dbReference type="InterPro" id="IPR035990">
    <property type="entry name" value="TIM_sf"/>
</dbReference>
<dbReference type="EC" id="5.3.1.1" evidence="3"/>
<dbReference type="RefSeq" id="WP_173658343.1">
    <property type="nucleotide sequence ID" value="NZ_JAOUSE010000003.1"/>
</dbReference>
<proteinExistence type="inferred from homology"/>
<keyword evidence="3" id="KW-0963">Cytoplasm</keyword>
<comment type="pathway">
    <text evidence="3">Carbohydrate biosynthesis; gluconeogenesis.</text>
</comment>
<gene>
    <name evidence="4" type="ORF">OEV82_02165</name>
</gene>
<dbReference type="PANTHER" id="PTHR21139">
    <property type="entry name" value="TRIOSEPHOSPHATE ISOMERASE"/>
    <property type="match status" value="1"/>
</dbReference>
<keyword evidence="3" id="KW-0324">Glycolysis</keyword>